<sequence length="80" mass="9177">MTRPTPKLPSSTRQHTGRSAPASGMARLLRRALRRWTQARRQAGAEQRIHNAVLHEARILADLSRAMNGIAVEDMRRYRF</sequence>
<comment type="caution">
    <text evidence="2">The sequence shown here is derived from an EMBL/GenBank/DDBJ whole genome shotgun (WGS) entry which is preliminary data.</text>
</comment>
<reference evidence="2 3" key="1">
    <citation type="submission" date="2018-05" db="EMBL/GenBank/DDBJ databases">
        <title>Genomic Encyclopedia of Type Strains, Phase IV (KMG-IV): sequencing the most valuable type-strain genomes for metagenomic binning, comparative biology and taxonomic classification.</title>
        <authorList>
            <person name="Goeker M."/>
        </authorList>
    </citation>
    <scope>NUCLEOTIDE SEQUENCE [LARGE SCALE GENOMIC DNA]</scope>
    <source>
        <strain evidence="2 3">DSM 26006</strain>
    </source>
</reference>
<dbReference type="AlphaFoldDB" id="A0A317RCT3"/>
<dbReference type="OrthoDB" id="8907851at2"/>
<evidence type="ECO:0000313" key="2">
    <source>
        <dbReference type="EMBL" id="PWW46981.1"/>
    </source>
</evidence>
<evidence type="ECO:0000313" key="3">
    <source>
        <dbReference type="Proteomes" id="UP000246483"/>
    </source>
</evidence>
<protein>
    <submittedName>
        <fullName evidence="2">Uncharacterized protein</fullName>
    </submittedName>
</protein>
<evidence type="ECO:0000256" key="1">
    <source>
        <dbReference type="SAM" id="MobiDB-lite"/>
    </source>
</evidence>
<dbReference type="Proteomes" id="UP000246483">
    <property type="component" value="Unassembled WGS sequence"/>
</dbReference>
<dbReference type="RefSeq" id="WP_141630311.1">
    <property type="nucleotide sequence ID" value="NZ_ALEE01000102.1"/>
</dbReference>
<feature type="region of interest" description="Disordered" evidence="1">
    <location>
        <begin position="1"/>
        <end position="25"/>
    </location>
</feature>
<keyword evidence="3" id="KW-1185">Reference proteome</keyword>
<organism evidence="2 3">
    <name type="scientific">Melaminivora alkalimesophila</name>
    <dbReference type="NCBI Taxonomy" id="1165852"/>
    <lineage>
        <taxon>Bacteria</taxon>
        <taxon>Pseudomonadati</taxon>
        <taxon>Pseudomonadota</taxon>
        <taxon>Betaproteobacteria</taxon>
        <taxon>Burkholderiales</taxon>
        <taxon>Comamonadaceae</taxon>
        <taxon>Melaminivora</taxon>
    </lineage>
</organism>
<dbReference type="EMBL" id="QGUB01000003">
    <property type="protein sequence ID" value="PWW46981.1"/>
    <property type="molecule type" value="Genomic_DNA"/>
</dbReference>
<gene>
    <name evidence="2" type="ORF">DFR36_103256</name>
</gene>
<accession>A0A317RCT3</accession>
<name>A0A317RCT3_9BURK</name>
<proteinExistence type="predicted"/>